<feature type="signal peptide" evidence="7">
    <location>
        <begin position="1"/>
        <end position="17"/>
    </location>
</feature>
<dbReference type="GO" id="GO:0016712">
    <property type="term" value="F:oxidoreductase activity, acting on paired donors, with incorporation or reduction of molecular oxygen, reduced flavin or flavoprotein as one donor, and incorporation of one atom of oxygen"/>
    <property type="evidence" value="ECO:0007669"/>
    <property type="project" value="TreeGrafter"/>
</dbReference>
<feature type="chain" id="PRO_5036211940" description="Cytochrome P450" evidence="7">
    <location>
        <begin position="18"/>
        <end position="190"/>
    </location>
</feature>
<evidence type="ECO:0000256" key="7">
    <source>
        <dbReference type="SAM" id="SignalP"/>
    </source>
</evidence>
<dbReference type="GO" id="GO:0005737">
    <property type="term" value="C:cytoplasm"/>
    <property type="evidence" value="ECO:0007669"/>
    <property type="project" value="TreeGrafter"/>
</dbReference>
<dbReference type="Proteomes" id="UP000728032">
    <property type="component" value="Unassembled WGS sequence"/>
</dbReference>
<reference evidence="8" key="1">
    <citation type="submission" date="2020-11" db="EMBL/GenBank/DDBJ databases">
        <authorList>
            <person name="Tran Van P."/>
        </authorList>
    </citation>
    <scope>NUCLEOTIDE SEQUENCE</scope>
</reference>
<name>A0A7R9QVT1_9ACAR</name>
<evidence type="ECO:0000256" key="6">
    <source>
        <dbReference type="RuleBase" id="RU000461"/>
    </source>
</evidence>
<keyword evidence="6" id="KW-0560">Oxidoreductase</keyword>
<evidence type="ECO:0000256" key="1">
    <source>
        <dbReference type="ARBA" id="ARBA00010617"/>
    </source>
</evidence>
<accession>A0A7R9QVT1</accession>
<keyword evidence="9" id="KW-1185">Reference proteome</keyword>
<keyword evidence="7" id="KW-0732">Signal</keyword>
<evidence type="ECO:0000313" key="8">
    <source>
        <dbReference type="EMBL" id="CAD7658628.1"/>
    </source>
</evidence>
<evidence type="ECO:0000256" key="5">
    <source>
        <dbReference type="PIRSR" id="PIRSR602401-1"/>
    </source>
</evidence>
<dbReference type="PRINTS" id="PR00385">
    <property type="entry name" value="P450"/>
</dbReference>
<gene>
    <name evidence="8" type="ORF">ONB1V03_LOCUS15249</name>
</gene>
<dbReference type="PANTHER" id="PTHR24300:SF375">
    <property type="entry name" value="CYTOCHROME P450 FAMILY"/>
    <property type="match status" value="1"/>
</dbReference>
<evidence type="ECO:0008006" key="10">
    <source>
        <dbReference type="Google" id="ProtNLM"/>
    </source>
</evidence>
<evidence type="ECO:0000256" key="4">
    <source>
        <dbReference type="ARBA" id="ARBA00023033"/>
    </source>
</evidence>
<organism evidence="8">
    <name type="scientific">Oppiella nova</name>
    <dbReference type="NCBI Taxonomy" id="334625"/>
    <lineage>
        <taxon>Eukaryota</taxon>
        <taxon>Metazoa</taxon>
        <taxon>Ecdysozoa</taxon>
        <taxon>Arthropoda</taxon>
        <taxon>Chelicerata</taxon>
        <taxon>Arachnida</taxon>
        <taxon>Acari</taxon>
        <taxon>Acariformes</taxon>
        <taxon>Sarcoptiformes</taxon>
        <taxon>Oribatida</taxon>
        <taxon>Brachypylina</taxon>
        <taxon>Oppioidea</taxon>
        <taxon>Oppiidae</taxon>
        <taxon>Oppiella</taxon>
    </lineage>
</organism>
<dbReference type="EMBL" id="OC930246">
    <property type="protein sequence ID" value="CAD7658628.1"/>
    <property type="molecule type" value="Genomic_DNA"/>
</dbReference>
<keyword evidence="5 6" id="KW-0349">Heme</keyword>
<proteinExistence type="inferred from homology"/>
<evidence type="ECO:0000313" key="9">
    <source>
        <dbReference type="Proteomes" id="UP000728032"/>
    </source>
</evidence>
<dbReference type="OrthoDB" id="6434503at2759"/>
<dbReference type="PANTHER" id="PTHR24300">
    <property type="entry name" value="CYTOCHROME P450 508A4-RELATED"/>
    <property type="match status" value="1"/>
</dbReference>
<sequence>MFLWLLLFVAYYPEVQQNIRDEIRNELGDKPVTTDDRHKLHYTMAYVYEILRYRNSTPIGFFHSTIKECKLGNYTLPKDTCVVLQQYSILMDDKYWDKPDRFNPGRFLDDQGKLVTVRPAAFIPFGCGRRMCIGEQLATNNLFLALVSLLQLTNNYTIDLADKSPRSLEADPVNLWIQFPYKFKLILKSK</sequence>
<dbReference type="InterPro" id="IPR050182">
    <property type="entry name" value="Cytochrome_P450_fam2"/>
</dbReference>
<dbReference type="Pfam" id="PF00067">
    <property type="entry name" value="p450"/>
    <property type="match status" value="1"/>
</dbReference>
<dbReference type="InterPro" id="IPR002401">
    <property type="entry name" value="Cyt_P450_E_grp-I"/>
</dbReference>
<keyword evidence="2 5" id="KW-0479">Metal-binding</keyword>
<dbReference type="InterPro" id="IPR017972">
    <property type="entry name" value="Cyt_P450_CS"/>
</dbReference>
<keyword evidence="3 5" id="KW-0408">Iron</keyword>
<evidence type="ECO:0000256" key="3">
    <source>
        <dbReference type="ARBA" id="ARBA00023004"/>
    </source>
</evidence>
<dbReference type="SUPFAM" id="SSF48264">
    <property type="entry name" value="Cytochrome P450"/>
    <property type="match status" value="1"/>
</dbReference>
<dbReference type="InterPro" id="IPR036396">
    <property type="entry name" value="Cyt_P450_sf"/>
</dbReference>
<evidence type="ECO:0000256" key="2">
    <source>
        <dbReference type="ARBA" id="ARBA00022723"/>
    </source>
</evidence>
<dbReference type="GO" id="GO:0006805">
    <property type="term" value="P:xenobiotic metabolic process"/>
    <property type="evidence" value="ECO:0007669"/>
    <property type="project" value="TreeGrafter"/>
</dbReference>
<keyword evidence="4 6" id="KW-0503">Monooxygenase</keyword>
<dbReference type="GO" id="GO:0020037">
    <property type="term" value="F:heme binding"/>
    <property type="evidence" value="ECO:0007669"/>
    <property type="project" value="InterPro"/>
</dbReference>
<dbReference type="AlphaFoldDB" id="A0A7R9QVT1"/>
<comment type="similarity">
    <text evidence="1 6">Belongs to the cytochrome P450 family.</text>
</comment>
<comment type="cofactor">
    <cofactor evidence="5">
        <name>heme</name>
        <dbReference type="ChEBI" id="CHEBI:30413"/>
    </cofactor>
</comment>
<feature type="binding site" description="axial binding residue" evidence="5">
    <location>
        <position position="132"/>
    </location>
    <ligand>
        <name>heme</name>
        <dbReference type="ChEBI" id="CHEBI:30413"/>
    </ligand>
    <ligandPart>
        <name>Fe</name>
        <dbReference type="ChEBI" id="CHEBI:18248"/>
    </ligandPart>
</feature>
<dbReference type="PRINTS" id="PR00463">
    <property type="entry name" value="EP450I"/>
</dbReference>
<dbReference type="Gene3D" id="1.10.630.10">
    <property type="entry name" value="Cytochrome P450"/>
    <property type="match status" value="1"/>
</dbReference>
<dbReference type="InterPro" id="IPR001128">
    <property type="entry name" value="Cyt_P450"/>
</dbReference>
<dbReference type="GO" id="GO:0006082">
    <property type="term" value="P:organic acid metabolic process"/>
    <property type="evidence" value="ECO:0007669"/>
    <property type="project" value="TreeGrafter"/>
</dbReference>
<dbReference type="PROSITE" id="PS00086">
    <property type="entry name" value="CYTOCHROME_P450"/>
    <property type="match status" value="1"/>
</dbReference>
<protein>
    <recommendedName>
        <fullName evidence="10">Cytochrome P450</fullName>
    </recommendedName>
</protein>
<dbReference type="GO" id="GO:0005506">
    <property type="term" value="F:iron ion binding"/>
    <property type="evidence" value="ECO:0007669"/>
    <property type="project" value="InterPro"/>
</dbReference>
<dbReference type="EMBL" id="CAJPVJ010015421">
    <property type="protein sequence ID" value="CAG2175814.1"/>
    <property type="molecule type" value="Genomic_DNA"/>
</dbReference>